<proteinExistence type="inferred from homology"/>
<evidence type="ECO:0000256" key="5">
    <source>
        <dbReference type="PIRSR" id="PIRSR620019-1"/>
    </source>
</evidence>
<organism evidence="8 9">
    <name type="scientific">Lamprobacter modestohalophilus</name>
    <dbReference type="NCBI Taxonomy" id="1064514"/>
    <lineage>
        <taxon>Bacteria</taxon>
        <taxon>Pseudomonadati</taxon>
        <taxon>Pseudomonadota</taxon>
        <taxon>Gammaproteobacteria</taxon>
        <taxon>Chromatiales</taxon>
        <taxon>Chromatiaceae</taxon>
        <taxon>Lamprobacter</taxon>
    </lineage>
</organism>
<evidence type="ECO:0000313" key="9">
    <source>
        <dbReference type="Proteomes" id="UP001138768"/>
    </source>
</evidence>
<feature type="active site" description="Proton acceptor" evidence="5">
    <location>
        <position position="139"/>
    </location>
</feature>
<keyword evidence="4" id="KW-0012">Acyltransferase</keyword>
<evidence type="ECO:0000256" key="2">
    <source>
        <dbReference type="ARBA" id="ARBA00022679"/>
    </source>
</evidence>
<dbReference type="InterPro" id="IPR011004">
    <property type="entry name" value="Trimer_LpxA-like_sf"/>
</dbReference>
<comment type="caution">
    <text evidence="8">The sequence shown here is derived from an EMBL/GenBank/DDBJ whole genome shotgun (WGS) entry which is preliminary data.</text>
</comment>
<reference evidence="8 9" key="1">
    <citation type="journal article" date="2020" name="Microorganisms">
        <title>Osmotic Adaptation and Compatible Solute Biosynthesis of Phototrophic Bacteria as Revealed from Genome Analyses.</title>
        <authorList>
            <person name="Imhoff J.F."/>
            <person name="Rahn T."/>
            <person name="Kunzel S."/>
            <person name="Keller A."/>
            <person name="Neulinger S.C."/>
        </authorList>
    </citation>
    <scope>NUCLEOTIDE SEQUENCE [LARGE SCALE GENOMIC DNA]</scope>
    <source>
        <strain evidence="8 9">DSM 25653</strain>
    </source>
</reference>
<dbReference type="Gene3D" id="3.40.50.20">
    <property type="match status" value="1"/>
</dbReference>
<dbReference type="NCBIfam" id="TIGR03570">
    <property type="entry name" value="NeuD_NnaD"/>
    <property type="match status" value="1"/>
</dbReference>
<dbReference type="InterPro" id="IPR041561">
    <property type="entry name" value="PglD_N"/>
</dbReference>
<dbReference type="GO" id="GO:0016746">
    <property type="term" value="F:acyltransferase activity"/>
    <property type="evidence" value="ECO:0007669"/>
    <property type="project" value="UniProtKB-KW"/>
</dbReference>
<dbReference type="PANTHER" id="PTHR43300">
    <property type="entry name" value="ACETYLTRANSFERASE"/>
    <property type="match status" value="1"/>
</dbReference>
<dbReference type="PANTHER" id="PTHR43300:SF7">
    <property type="entry name" value="UDP-N-ACETYLBACILLOSAMINE N-ACETYLTRANSFERASE"/>
    <property type="match status" value="1"/>
</dbReference>
<evidence type="ECO:0000256" key="4">
    <source>
        <dbReference type="ARBA" id="ARBA00023315"/>
    </source>
</evidence>
<evidence type="ECO:0000256" key="3">
    <source>
        <dbReference type="ARBA" id="ARBA00022737"/>
    </source>
</evidence>
<dbReference type="Gene3D" id="2.160.10.10">
    <property type="entry name" value="Hexapeptide repeat proteins"/>
    <property type="match status" value="1"/>
</dbReference>
<dbReference type="InterPro" id="IPR001451">
    <property type="entry name" value="Hexapep"/>
</dbReference>
<comment type="similarity">
    <text evidence="1">Belongs to the transferase hexapeptide repeat family.</text>
</comment>
<evidence type="ECO:0000256" key="1">
    <source>
        <dbReference type="ARBA" id="ARBA00007274"/>
    </source>
</evidence>
<keyword evidence="9" id="KW-1185">Reference proteome</keyword>
<dbReference type="Pfam" id="PF00132">
    <property type="entry name" value="Hexapep"/>
    <property type="match status" value="1"/>
</dbReference>
<protein>
    <submittedName>
        <fullName evidence="8">Acetyltransferase</fullName>
    </submittedName>
</protein>
<dbReference type="InterPro" id="IPR050179">
    <property type="entry name" value="Trans_hexapeptide_repeat"/>
</dbReference>
<feature type="domain" description="PglD N-terminal" evidence="7">
    <location>
        <begin position="4"/>
        <end position="82"/>
    </location>
</feature>
<feature type="binding site" evidence="6">
    <location>
        <position position="148"/>
    </location>
    <ligand>
        <name>acetyl-CoA</name>
        <dbReference type="ChEBI" id="CHEBI:57288"/>
    </ligand>
</feature>
<dbReference type="RefSeq" id="WP_200251405.1">
    <property type="nucleotide sequence ID" value="NZ_NRRY01000089.1"/>
</dbReference>
<dbReference type="AlphaFoldDB" id="A0A9X1B7A5"/>
<gene>
    <name evidence="8" type="ORF">CKO42_25005</name>
</gene>
<keyword evidence="2" id="KW-0808">Transferase</keyword>
<accession>A0A9X1B7A5</accession>
<dbReference type="CDD" id="cd03360">
    <property type="entry name" value="LbH_AT_putative"/>
    <property type="match status" value="1"/>
</dbReference>
<dbReference type="Pfam" id="PF17836">
    <property type="entry name" value="PglD_N"/>
    <property type="match status" value="1"/>
</dbReference>
<dbReference type="SUPFAM" id="SSF51161">
    <property type="entry name" value="Trimeric LpxA-like enzymes"/>
    <property type="match status" value="1"/>
</dbReference>
<dbReference type="Proteomes" id="UP001138768">
    <property type="component" value="Unassembled WGS sequence"/>
</dbReference>
<keyword evidence="3" id="KW-0677">Repeat</keyword>
<feature type="site" description="Increases basicity of active site His" evidence="5">
    <location>
        <position position="140"/>
    </location>
</feature>
<evidence type="ECO:0000256" key="6">
    <source>
        <dbReference type="PIRSR" id="PIRSR620019-2"/>
    </source>
</evidence>
<dbReference type="EMBL" id="NRRY01000089">
    <property type="protein sequence ID" value="MBK1621602.1"/>
    <property type="molecule type" value="Genomic_DNA"/>
</dbReference>
<dbReference type="Pfam" id="PF14602">
    <property type="entry name" value="Hexapep_2"/>
    <property type="match status" value="1"/>
</dbReference>
<evidence type="ECO:0000259" key="7">
    <source>
        <dbReference type="Pfam" id="PF17836"/>
    </source>
</evidence>
<dbReference type="PROSITE" id="PS00101">
    <property type="entry name" value="HEXAPEP_TRANSFERASES"/>
    <property type="match status" value="1"/>
</dbReference>
<dbReference type="InterPro" id="IPR018357">
    <property type="entry name" value="Hexapep_transf_CS"/>
</dbReference>
<sequence length="211" mass="21660">MTPLLLLGGGGHCRACIDVIEAEARYQIVGIVQPPTEGTEAVLGYPILGSDDDLPALLAKTPNALVTVGQIKSPGTRRRLFNLLKHHGAKLPVIQSPTAYCSRHATLGEGSLLMHACLINANARIGANCIINSQALIEHDAEIGDHCHIATGARVNGGVLIGEGTFIGSGAILKQGISIGAGAIIGAGQVALTGLPAETTLRSSQRGIISS</sequence>
<evidence type="ECO:0000313" key="8">
    <source>
        <dbReference type="EMBL" id="MBK1621602.1"/>
    </source>
</evidence>
<name>A0A9X1B7A5_9GAMM</name>
<dbReference type="InterPro" id="IPR020019">
    <property type="entry name" value="AcTrfase_PglD-like"/>
</dbReference>